<dbReference type="RefSeq" id="WP_107237581.1">
    <property type="nucleotide sequence ID" value="NZ_PYLW01000015.1"/>
</dbReference>
<dbReference type="Proteomes" id="UP000241954">
    <property type="component" value="Unassembled WGS sequence"/>
</dbReference>
<dbReference type="PANTHER" id="PTHR30619">
    <property type="entry name" value="DNA INTERNALIZATION/COMPETENCE PROTEIN COMEC/REC2"/>
    <property type="match status" value="1"/>
</dbReference>
<dbReference type="InterPro" id="IPR036866">
    <property type="entry name" value="RibonucZ/Hydroxyglut_hydro"/>
</dbReference>
<dbReference type="PANTHER" id="PTHR30619:SF1">
    <property type="entry name" value="RECOMBINATION PROTEIN 2"/>
    <property type="match status" value="1"/>
</dbReference>
<dbReference type="EMBL" id="PYLW01000015">
    <property type="protein sequence ID" value="PSV95186.1"/>
    <property type="molecule type" value="Genomic_DNA"/>
</dbReference>
<dbReference type="SMART" id="SM00849">
    <property type="entry name" value="Lactamase_B"/>
    <property type="match status" value="1"/>
</dbReference>
<sequence length="321" mass="35886">MFNIHLLEAKTGDSFIVECDDQAIIIDGGTRSVAKKLKNYLSDSSNPCVKAIFVTHVDNDHIGGILNLISKYSKHVNKSIPIYMNHPDLVSVDSGDDLVSYGEGDSFKSLLMKKGFQLKRAIAGDQIKLGTIVIDIINPSIELEKKLYEKWTSIKITEIEEDELVCSETIIVDCDLEHDVNIKSHESDIVNASSVSMIVSYEDKKVLFLSDSHPEIISNLMNGETIYDVVKISHHGSKNNTTKELIDKLNSNRFIISTNGPSSYGHPSPSCLSTIINTCHQLNFDECNIYFNYKDVEDRIKIINSPRGINVKTTYSNIIKV</sequence>
<feature type="domain" description="Metallo-beta-lactamase" evidence="1">
    <location>
        <begin position="11"/>
        <end position="168"/>
    </location>
</feature>
<dbReference type="SUPFAM" id="SSF56281">
    <property type="entry name" value="Metallo-hydrolase/oxidoreductase"/>
    <property type="match status" value="1"/>
</dbReference>
<dbReference type="Gene3D" id="3.60.15.10">
    <property type="entry name" value="Ribonuclease Z/Hydroxyacylglutathione hydrolase-like"/>
    <property type="match status" value="1"/>
</dbReference>
<dbReference type="InterPro" id="IPR001279">
    <property type="entry name" value="Metallo-B-lactamas"/>
</dbReference>
<dbReference type="GO" id="GO:0016787">
    <property type="term" value="F:hydrolase activity"/>
    <property type="evidence" value="ECO:0007669"/>
    <property type="project" value="UniProtKB-KW"/>
</dbReference>
<dbReference type="Pfam" id="PF00753">
    <property type="entry name" value="Lactamase_B"/>
    <property type="match status" value="1"/>
</dbReference>
<evidence type="ECO:0000313" key="3">
    <source>
        <dbReference type="Proteomes" id="UP000241954"/>
    </source>
</evidence>
<accession>A0A2T3MJ15</accession>
<proteinExistence type="predicted"/>
<evidence type="ECO:0000259" key="1">
    <source>
        <dbReference type="SMART" id="SM00849"/>
    </source>
</evidence>
<organism evidence="2 3">
    <name type="scientific">Photobacterium iliopiscarium</name>
    <dbReference type="NCBI Taxonomy" id="56192"/>
    <lineage>
        <taxon>Bacteria</taxon>
        <taxon>Pseudomonadati</taxon>
        <taxon>Pseudomonadota</taxon>
        <taxon>Gammaproteobacteria</taxon>
        <taxon>Vibrionales</taxon>
        <taxon>Vibrionaceae</taxon>
        <taxon>Photobacterium</taxon>
    </lineage>
</organism>
<name>A0A2T3MJ15_9GAMM</name>
<dbReference type="InterPro" id="IPR052159">
    <property type="entry name" value="Competence_DNA_uptake"/>
</dbReference>
<reference evidence="2 3" key="1">
    <citation type="submission" date="2018-01" db="EMBL/GenBank/DDBJ databases">
        <title>Whole genome sequencing of Histamine producing bacteria.</title>
        <authorList>
            <person name="Butler K."/>
        </authorList>
    </citation>
    <scope>NUCLEOTIDE SEQUENCE [LARGE SCALE GENOMIC DNA]</scope>
    <source>
        <strain evidence="2 3">NCIMB 13481</strain>
    </source>
</reference>
<protein>
    <submittedName>
        <fullName evidence="2">MBL fold metallo-hydrolase</fullName>
    </submittedName>
</protein>
<gene>
    <name evidence="2" type="ORF">C9I88_13375</name>
</gene>
<dbReference type="AlphaFoldDB" id="A0A2T3MJ15"/>
<evidence type="ECO:0000313" key="2">
    <source>
        <dbReference type="EMBL" id="PSV95186.1"/>
    </source>
</evidence>
<keyword evidence="2" id="KW-0378">Hydrolase</keyword>
<comment type="caution">
    <text evidence="2">The sequence shown here is derived from an EMBL/GenBank/DDBJ whole genome shotgun (WGS) entry which is preliminary data.</text>
</comment>